<dbReference type="AlphaFoldDB" id="A0A2S5GM21"/>
<feature type="domain" description="Four-carbon acid sugar kinase nucleotide binding" evidence="9">
    <location>
        <begin position="370"/>
        <end position="528"/>
    </location>
</feature>
<dbReference type="Proteomes" id="UP000239990">
    <property type="component" value="Unassembled WGS sequence"/>
</dbReference>
<evidence type="ECO:0000256" key="7">
    <source>
        <dbReference type="SAM" id="MobiDB-lite"/>
    </source>
</evidence>
<evidence type="ECO:0000256" key="1">
    <source>
        <dbReference type="ARBA" id="ARBA00005715"/>
    </source>
</evidence>
<dbReference type="InterPro" id="IPR031475">
    <property type="entry name" value="NBD_C"/>
</dbReference>
<keyword evidence="6" id="KW-0119">Carbohydrate metabolism</keyword>
<keyword evidence="3" id="KW-0547">Nucleotide-binding</keyword>
<evidence type="ECO:0000256" key="6">
    <source>
        <dbReference type="ARBA" id="ARBA00023277"/>
    </source>
</evidence>
<feature type="domain" description="Four-carbon acid sugar kinase N-terminal" evidence="8">
    <location>
        <begin position="41"/>
        <end position="313"/>
    </location>
</feature>
<dbReference type="SUPFAM" id="SSF142764">
    <property type="entry name" value="YgbK-like"/>
    <property type="match status" value="1"/>
</dbReference>
<reference evidence="10 11" key="1">
    <citation type="submission" date="2018-02" db="EMBL/GenBank/DDBJ databases">
        <title>Draft Genome of Achromobacter spanius stain 6.</title>
        <authorList>
            <person name="Gunasekera T.S."/>
            <person name="Radwan O."/>
            <person name="Ruiz O.N."/>
        </authorList>
    </citation>
    <scope>NUCLEOTIDE SEQUENCE [LARGE SCALE GENOMIC DNA]</scope>
    <source>
        <strain evidence="10 11">6</strain>
    </source>
</reference>
<comment type="similarity">
    <text evidence="1">Belongs to the four-carbon acid sugar kinase family.</text>
</comment>
<dbReference type="EMBL" id="PREU01000012">
    <property type="protein sequence ID" value="PPA73921.1"/>
    <property type="molecule type" value="Genomic_DNA"/>
</dbReference>
<gene>
    <name evidence="10" type="ORF">C4E15_23205</name>
</gene>
<dbReference type="GO" id="GO:0016301">
    <property type="term" value="F:kinase activity"/>
    <property type="evidence" value="ECO:0007669"/>
    <property type="project" value="UniProtKB-KW"/>
</dbReference>
<dbReference type="RefSeq" id="WP_104145067.1">
    <property type="nucleotide sequence ID" value="NZ_PREU01000012.1"/>
</dbReference>
<dbReference type="Pfam" id="PF07005">
    <property type="entry name" value="SBD_N"/>
    <property type="match status" value="1"/>
</dbReference>
<evidence type="ECO:0000259" key="9">
    <source>
        <dbReference type="Pfam" id="PF17042"/>
    </source>
</evidence>
<dbReference type="Gene3D" id="3.40.980.20">
    <property type="entry name" value="Four-carbon acid sugar kinase, nucleotide binding domain"/>
    <property type="match status" value="1"/>
</dbReference>
<organism evidence="10 11">
    <name type="scientific">Achromobacter spanius</name>
    <dbReference type="NCBI Taxonomy" id="217203"/>
    <lineage>
        <taxon>Bacteria</taxon>
        <taxon>Pseudomonadati</taxon>
        <taxon>Pseudomonadota</taxon>
        <taxon>Betaproteobacteria</taxon>
        <taxon>Burkholderiales</taxon>
        <taxon>Alcaligenaceae</taxon>
        <taxon>Achromobacter</taxon>
    </lineage>
</organism>
<dbReference type="Pfam" id="PF17042">
    <property type="entry name" value="NBD_C"/>
    <property type="match status" value="1"/>
</dbReference>
<dbReference type="Gene3D" id="3.40.50.10840">
    <property type="entry name" value="Putative sugar-binding, N-terminal domain"/>
    <property type="match status" value="1"/>
</dbReference>
<sequence length="536" mass="54591">MTAGVGSAGGEAGSAKDHDGPGHADDASSANAAVSLTAPSICWYGDDFTGATDTLAEVARAGLRGLLFLGVPTPEQLRRAGPLDAIGIAGAARAMSPTDMETELRSVGRFMAGTGARVLHYKCCSTFDSAPHVGSIGVAIRELRRHLPNRLVPIVGGQPSIGRYCSFAQLFARAGAAPEVYRIDRHPVMSQHPVTPMHEADLRRHLAAQGLEGIRSVPHIAYPRLRGAGDVGASGAMGASGATGASGAMGAVGANDVAQLDAWIDDLINTSDGPVLFDVTGDEQLAVIGRLIWRAAASAPLLAVGPSSVQQALARAAAFERDASVFQRDKAVAGPDAHAVAHGGKMAARDAATSLFSGVVPLAPASGPVLVMAGSLSPVTARQISASTRYKHQPLQVQALLASPAYVAEQIQSAVAALAQGHNVLVHTDRPEQAVTSDEAASTARATAQLAAAIITASAQAGTRLARVGIAGGDTSSQAALALGLWGLQFRCVLAPGVTVSVARSDNPVVDGVELMLKGGQMGGDDLFDRLVVGVG</sequence>
<feature type="region of interest" description="Disordered" evidence="7">
    <location>
        <begin position="1"/>
        <end position="28"/>
    </location>
</feature>
<dbReference type="OrthoDB" id="191465at2"/>
<name>A0A2S5GM21_9BURK</name>
<feature type="compositionally biased region" description="Basic and acidic residues" evidence="7">
    <location>
        <begin position="14"/>
        <end position="26"/>
    </location>
</feature>
<comment type="caution">
    <text evidence="10">The sequence shown here is derived from an EMBL/GenBank/DDBJ whole genome shotgun (WGS) entry which is preliminary data.</text>
</comment>
<evidence type="ECO:0000256" key="5">
    <source>
        <dbReference type="ARBA" id="ARBA00022840"/>
    </source>
</evidence>
<dbReference type="InterPro" id="IPR010737">
    <property type="entry name" value="4-carb_acid_sugar_kinase_N"/>
</dbReference>
<feature type="compositionally biased region" description="Gly residues" evidence="7">
    <location>
        <begin position="1"/>
        <end position="12"/>
    </location>
</feature>
<evidence type="ECO:0000256" key="3">
    <source>
        <dbReference type="ARBA" id="ARBA00022741"/>
    </source>
</evidence>
<dbReference type="GO" id="GO:0005524">
    <property type="term" value="F:ATP binding"/>
    <property type="evidence" value="ECO:0007669"/>
    <property type="project" value="UniProtKB-KW"/>
</dbReference>
<protein>
    <recommendedName>
        <fullName evidence="12">Four-carbon acid sugar kinase family protein</fullName>
    </recommendedName>
</protein>
<evidence type="ECO:0000313" key="10">
    <source>
        <dbReference type="EMBL" id="PPA73921.1"/>
    </source>
</evidence>
<evidence type="ECO:0000256" key="4">
    <source>
        <dbReference type="ARBA" id="ARBA00022777"/>
    </source>
</evidence>
<keyword evidence="4" id="KW-0418">Kinase</keyword>
<evidence type="ECO:0008006" key="12">
    <source>
        <dbReference type="Google" id="ProtNLM"/>
    </source>
</evidence>
<dbReference type="InterPro" id="IPR042213">
    <property type="entry name" value="NBD_C_sf"/>
</dbReference>
<keyword evidence="5" id="KW-0067">ATP-binding</keyword>
<accession>A0A2S5GM21</accession>
<evidence type="ECO:0000256" key="2">
    <source>
        <dbReference type="ARBA" id="ARBA00022679"/>
    </source>
</evidence>
<proteinExistence type="inferred from homology"/>
<evidence type="ECO:0000313" key="11">
    <source>
        <dbReference type="Proteomes" id="UP000239990"/>
    </source>
</evidence>
<dbReference type="InterPro" id="IPR037051">
    <property type="entry name" value="4-carb_acid_sugar_kinase_N_sf"/>
</dbReference>
<keyword evidence="2" id="KW-0808">Transferase</keyword>
<evidence type="ECO:0000259" key="8">
    <source>
        <dbReference type="Pfam" id="PF07005"/>
    </source>
</evidence>